<sequence length="1350" mass="148242">MKLFVFQLVLCLVFGGSVNALSSEEVTELQETCCSHGQTAAVSTNSADGCAGVGPPDDIDPEQVEICIAAAKGCCDEQYKEKESCEAGMKLASSKQCGAPDTEIGKTCCEECSFGQWTGKSQGKEACSGTADADLSPTMALRKTAYYKCCLEAAEKSETTTEKKVETTTEKKAPAKEQCKNDSCEHNCEDDGGVVRCSCKEGYRLQADKKSCKDINECAEAVDDLCTAEDTVCHNTPGTFKCVPIKKRDVGLSCPPGFKRNVVNQVCDDINECQLPRPPCPKYLCENTIGGYKCAGKAGKPFEEAVPGAVTEAPVSSTVAPKNDICPPGFRAGADDECIDIDECDERLDDCQRLSQHCINTHGSFFCQDHVSKRCAPGFKVNPGTGICEDIDECEESSDVCKRTEVCVNLPGAYNCRSKISTLPKLAKKTCQEGTRLRPGGSVCEDIDECREGSHLCDQFQNCINTYGAHECRCKNGFELDSSTGSCVDIDECALKLDNCAAGLHCLNVLGTFTCTHRAATTSTTSTTPPPLYEYVYYDSEEDNATSDNIPETVPTTLSTTTRRTTTTSTTTTTPKTTTSTTTTTTTTPKPRPSYPRRQPYTPRWPDYRRPEPTQPSRPEPTQPSRTEPTQPSRPDTTPTRPTYTPSRPDYTPNRPDYTPSRPDYRRPEESPQTKPTPNRPEYTRPQATTPKRPDYYPRRPTATTRKPEAPYKPTEVTVHAPVDPVTIEKDKDEHGVYGIDTDKIPKDRWTNVIGRDKPDVPEDPLFDPNQVHCLSGYEKDVSGNCVDTDECQIGRHICSSMEVCVNQAGGYICECVGGFHRDDEGWCVVNTTPSTTTTITSTTTSTTTQRPTPTPVSPGWSYIPSRPRGRYPPLSCELGFKFDSNQGKCIDIDECATNQATCSLNEDCVNMEGGFRCVCGRRCRAESEKPTYTPPSPSPPSRTNTEISNTNVITVGAQYGQRGAWSVRPSYSRLHDTGAIVTSCPWGYKLTSDKQCYDIDECARNLSDCGPQQKCENFFGGYSCQCPPGHKLVGQNGCEDIDECMHGNPCSYNAQCMNTVGSYRCSCSEGFRNAPTNDKVCVDIDECSETPSVCEQGCANAWGGYRCYCSRGYRLNTDNRTCADVNECEEWSAVRLRGKLCGGECVNEPGSYRCACPAGYRLSEDQRSCIDIDECETGVATCARSPDPGSVCQNTRGSYHCHQIQCPTGYRLESKHRCTRIQRSCPISDWSCLQQPSAYSYNFITFVANIYLPTGSVDLFTMHGPAWRDAVVSFEMRIIDVQARPDVRPAALRCFDMRPSGNICVISLLCSLGGPQVAELELTMSLYQRNQFAGSAVARLIVIVSEYEF</sequence>
<proteinExistence type="predicted"/>
<gene>
    <name evidence="1" type="ORF">K1T71_013307</name>
</gene>
<protein>
    <submittedName>
        <fullName evidence="1">Uncharacterized protein</fullName>
    </submittedName>
</protein>
<keyword evidence="2" id="KW-1185">Reference proteome</keyword>
<name>A0ACC1CHP3_9NEOP</name>
<dbReference type="EMBL" id="CM034411">
    <property type="protein sequence ID" value="KAJ0171108.1"/>
    <property type="molecule type" value="Genomic_DNA"/>
</dbReference>
<evidence type="ECO:0000313" key="2">
    <source>
        <dbReference type="Proteomes" id="UP000824533"/>
    </source>
</evidence>
<organism evidence="1 2">
    <name type="scientific">Dendrolimus kikuchii</name>
    <dbReference type="NCBI Taxonomy" id="765133"/>
    <lineage>
        <taxon>Eukaryota</taxon>
        <taxon>Metazoa</taxon>
        <taxon>Ecdysozoa</taxon>
        <taxon>Arthropoda</taxon>
        <taxon>Hexapoda</taxon>
        <taxon>Insecta</taxon>
        <taxon>Pterygota</taxon>
        <taxon>Neoptera</taxon>
        <taxon>Endopterygota</taxon>
        <taxon>Lepidoptera</taxon>
        <taxon>Glossata</taxon>
        <taxon>Ditrysia</taxon>
        <taxon>Bombycoidea</taxon>
        <taxon>Lasiocampidae</taxon>
        <taxon>Dendrolimus</taxon>
    </lineage>
</organism>
<evidence type="ECO:0000313" key="1">
    <source>
        <dbReference type="EMBL" id="KAJ0171108.1"/>
    </source>
</evidence>
<accession>A0ACC1CHP3</accession>
<comment type="caution">
    <text evidence="1">The sequence shown here is derived from an EMBL/GenBank/DDBJ whole genome shotgun (WGS) entry which is preliminary data.</text>
</comment>
<dbReference type="Proteomes" id="UP000824533">
    <property type="component" value="Linkage Group LG25"/>
</dbReference>
<reference evidence="1 2" key="1">
    <citation type="journal article" date="2021" name="Front. Genet.">
        <title>Chromosome-Level Genome Assembly Reveals Significant Gene Expansion in the Toll and IMD Signaling Pathways of Dendrolimus kikuchii.</title>
        <authorList>
            <person name="Zhou J."/>
            <person name="Wu P."/>
            <person name="Xiong Z."/>
            <person name="Liu N."/>
            <person name="Zhao N."/>
            <person name="Ji M."/>
            <person name="Qiu Y."/>
            <person name="Yang B."/>
        </authorList>
    </citation>
    <scope>NUCLEOTIDE SEQUENCE [LARGE SCALE GENOMIC DNA]</scope>
    <source>
        <strain evidence="1">Ann1</strain>
    </source>
</reference>